<name>A0ABY6V0Q6_BIOOC</name>
<evidence type="ECO:0000313" key="1">
    <source>
        <dbReference type="EMBL" id="VUC35916.1"/>
    </source>
</evidence>
<comment type="caution">
    <text evidence="1">The sequence shown here is derived from an EMBL/GenBank/DDBJ whole genome shotgun (WGS) entry which is preliminary data.</text>
</comment>
<protein>
    <recommendedName>
        <fullName evidence="3">Ketoreductase (KR) domain-containing protein</fullName>
    </recommendedName>
</protein>
<proteinExistence type="predicted"/>
<dbReference type="EMBL" id="CABFNS010000923">
    <property type="protein sequence ID" value="VUC35916.1"/>
    <property type="molecule type" value="Genomic_DNA"/>
</dbReference>
<dbReference type="Proteomes" id="UP000766486">
    <property type="component" value="Unassembled WGS sequence"/>
</dbReference>
<accession>A0ABY6V0Q6</accession>
<sequence>MLKSKTLCLVFQLKLAKHYKSEKAIINSFCPGSVHTGMTNGLPVCLRIPVAVMNHLKAQAPNKAGWNALNVLVLVGVGSLGRLMVDMEIGEPPDFVKSEEGQRLQTMLWN</sequence>
<keyword evidence="2" id="KW-1185">Reference proteome</keyword>
<gene>
    <name evidence="1" type="ORF">CLO192961_LOCUS429806</name>
</gene>
<evidence type="ECO:0008006" key="3">
    <source>
        <dbReference type="Google" id="ProtNLM"/>
    </source>
</evidence>
<evidence type="ECO:0000313" key="2">
    <source>
        <dbReference type="Proteomes" id="UP000766486"/>
    </source>
</evidence>
<reference evidence="1 2" key="1">
    <citation type="submission" date="2019-06" db="EMBL/GenBank/DDBJ databases">
        <authorList>
            <person name="Broberg M."/>
        </authorList>
    </citation>
    <scope>NUCLEOTIDE SEQUENCE [LARGE SCALE GENOMIC DNA]</scope>
</reference>
<organism evidence="1 2">
    <name type="scientific">Bionectria ochroleuca</name>
    <name type="common">Gliocladium roseum</name>
    <dbReference type="NCBI Taxonomy" id="29856"/>
    <lineage>
        <taxon>Eukaryota</taxon>
        <taxon>Fungi</taxon>
        <taxon>Dikarya</taxon>
        <taxon>Ascomycota</taxon>
        <taxon>Pezizomycotina</taxon>
        <taxon>Sordariomycetes</taxon>
        <taxon>Hypocreomycetidae</taxon>
        <taxon>Hypocreales</taxon>
        <taxon>Bionectriaceae</taxon>
        <taxon>Clonostachys</taxon>
    </lineage>
</organism>